<feature type="compositionally biased region" description="Polar residues" evidence="1">
    <location>
        <begin position="113"/>
        <end position="127"/>
    </location>
</feature>
<dbReference type="AlphaFoldDB" id="A0A0D0CM85"/>
<feature type="region of interest" description="Disordered" evidence="1">
    <location>
        <begin position="103"/>
        <end position="162"/>
    </location>
</feature>
<evidence type="ECO:0000313" key="3">
    <source>
        <dbReference type="Proteomes" id="UP000053593"/>
    </source>
</evidence>
<gene>
    <name evidence="2" type="ORF">GYMLUDRAFT_85636</name>
</gene>
<protein>
    <submittedName>
        <fullName evidence="2">Uncharacterized protein</fullName>
    </submittedName>
</protein>
<reference evidence="2 3" key="1">
    <citation type="submission" date="2014-04" db="EMBL/GenBank/DDBJ databases">
        <title>Evolutionary Origins and Diversification of the Mycorrhizal Mutualists.</title>
        <authorList>
            <consortium name="DOE Joint Genome Institute"/>
            <consortium name="Mycorrhizal Genomics Consortium"/>
            <person name="Kohler A."/>
            <person name="Kuo A."/>
            <person name="Nagy L.G."/>
            <person name="Floudas D."/>
            <person name="Copeland A."/>
            <person name="Barry K.W."/>
            <person name="Cichocki N."/>
            <person name="Veneault-Fourrey C."/>
            <person name="LaButti K."/>
            <person name="Lindquist E.A."/>
            <person name="Lipzen A."/>
            <person name="Lundell T."/>
            <person name="Morin E."/>
            <person name="Murat C."/>
            <person name="Riley R."/>
            <person name="Ohm R."/>
            <person name="Sun H."/>
            <person name="Tunlid A."/>
            <person name="Henrissat B."/>
            <person name="Grigoriev I.V."/>
            <person name="Hibbett D.S."/>
            <person name="Martin F."/>
        </authorList>
    </citation>
    <scope>NUCLEOTIDE SEQUENCE [LARGE SCALE GENOMIC DNA]</scope>
    <source>
        <strain evidence="2 3">FD-317 M1</strain>
    </source>
</reference>
<keyword evidence="3" id="KW-1185">Reference proteome</keyword>
<sequence>MLDFGGAPAPPATIMANCMTVSSNIPKLPEEIIDDGVDGPADEALERVDEVVVVEANEDDDEKNELLEVLAEAGARVCEDEVDGGGKVEEGGSYVDAGVSEVEELSPLSPESKSQLPYRTPTSSEAKNWNRLVEKSRPPYGQPGHYDTNLREGSTIAGMMKY</sequence>
<dbReference type="HOGENOM" id="CLU_1635590_0_0_1"/>
<dbReference type="Proteomes" id="UP000053593">
    <property type="component" value="Unassembled WGS sequence"/>
</dbReference>
<name>A0A0D0CM85_9AGAR</name>
<proteinExistence type="predicted"/>
<accession>A0A0D0CM85</accession>
<evidence type="ECO:0000313" key="2">
    <source>
        <dbReference type="EMBL" id="KIK59712.1"/>
    </source>
</evidence>
<organism evidence="2 3">
    <name type="scientific">Collybiopsis luxurians FD-317 M1</name>
    <dbReference type="NCBI Taxonomy" id="944289"/>
    <lineage>
        <taxon>Eukaryota</taxon>
        <taxon>Fungi</taxon>
        <taxon>Dikarya</taxon>
        <taxon>Basidiomycota</taxon>
        <taxon>Agaricomycotina</taxon>
        <taxon>Agaricomycetes</taxon>
        <taxon>Agaricomycetidae</taxon>
        <taxon>Agaricales</taxon>
        <taxon>Marasmiineae</taxon>
        <taxon>Omphalotaceae</taxon>
        <taxon>Collybiopsis</taxon>
        <taxon>Collybiopsis luxurians</taxon>
    </lineage>
</organism>
<evidence type="ECO:0000256" key="1">
    <source>
        <dbReference type="SAM" id="MobiDB-lite"/>
    </source>
</evidence>
<dbReference type="EMBL" id="KN834778">
    <property type="protein sequence ID" value="KIK59712.1"/>
    <property type="molecule type" value="Genomic_DNA"/>
</dbReference>